<dbReference type="Proteomes" id="UP000828251">
    <property type="component" value="Unassembled WGS sequence"/>
</dbReference>
<proteinExistence type="predicted"/>
<dbReference type="OrthoDB" id="10454844at2759"/>
<reference evidence="1 2" key="1">
    <citation type="journal article" date="2021" name="Plant Biotechnol. J.">
        <title>Multi-omics assisted identification of the key and species-specific regulatory components of drought-tolerant mechanisms in Gossypium stocksii.</title>
        <authorList>
            <person name="Yu D."/>
            <person name="Ke L."/>
            <person name="Zhang D."/>
            <person name="Wu Y."/>
            <person name="Sun Y."/>
            <person name="Mei J."/>
            <person name="Sun J."/>
            <person name="Sun Y."/>
        </authorList>
    </citation>
    <scope>NUCLEOTIDE SEQUENCE [LARGE SCALE GENOMIC DNA]</scope>
    <source>
        <strain evidence="2">cv. E1</strain>
        <tissue evidence="1">Leaf</tissue>
    </source>
</reference>
<keyword evidence="2" id="KW-1185">Reference proteome</keyword>
<evidence type="ECO:0000313" key="1">
    <source>
        <dbReference type="EMBL" id="KAH1121571.1"/>
    </source>
</evidence>
<protein>
    <submittedName>
        <fullName evidence="1">Uncharacterized protein</fullName>
    </submittedName>
</protein>
<evidence type="ECO:0000313" key="2">
    <source>
        <dbReference type="Proteomes" id="UP000828251"/>
    </source>
</evidence>
<name>A0A9D3WCI2_9ROSI</name>
<comment type="caution">
    <text evidence="1">The sequence shown here is derived from an EMBL/GenBank/DDBJ whole genome shotgun (WGS) entry which is preliminary data.</text>
</comment>
<sequence length="74" mass="8486">MSLEELICHMKIKEINHFKDKDPIIASELSLKVNLVESSYGPKFNREMFIEFENLAKSEQVYMGSSSSSEVLSK</sequence>
<dbReference type="EMBL" id="JAIQCV010000002">
    <property type="protein sequence ID" value="KAH1121571.1"/>
    <property type="molecule type" value="Genomic_DNA"/>
</dbReference>
<organism evidence="1 2">
    <name type="scientific">Gossypium stocksii</name>
    <dbReference type="NCBI Taxonomy" id="47602"/>
    <lineage>
        <taxon>Eukaryota</taxon>
        <taxon>Viridiplantae</taxon>
        <taxon>Streptophyta</taxon>
        <taxon>Embryophyta</taxon>
        <taxon>Tracheophyta</taxon>
        <taxon>Spermatophyta</taxon>
        <taxon>Magnoliopsida</taxon>
        <taxon>eudicotyledons</taxon>
        <taxon>Gunneridae</taxon>
        <taxon>Pentapetalae</taxon>
        <taxon>rosids</taxon>
        <taxon>malvids</taxon>
        <taxon>Malvales</taxon>
        <taxon>Malvaceae</taxon>
        <taxon>Malvoideae</taxon>
        <taxon>Gossypium</taxon>
    </lineage>
</organism>
<dbReference type="AlphaFoldDB" id="A0A9D3WCI2"/>
<gene>
    <name evidence="1" type="ORF">J1N35_004731</name>
</gene>
<accession>A0A9D3WCI2</accession>